<sequence>MPSLSISLIIIIFTCLVSISAFSNQDQLYKLSLQPYMVKRYNQFYRFFTSGFVHADYGHLIFNMLTLYFFGSFVEQVFIYLFNSKALYIAYYILGIIVANLPSYFKHRNNPDYVSLGASGAISAIVFTSILVQPWATISVFFALPLPAVVYGALFLIISAYLSRKGGGNINHDAHLWGALFGLIFPLIFQPELGTEFLFKLTHR</sequence>
<proteinExistence type="predicted"/>
<dbReference type="RefSeq" id="WP_089763846.1">
    <property type="nucleotide sequence ID" value="NZ_BKAT01000036.1"/>
</dbReference>
<evidence type="ECO:0000256" key="7">
    <source>
        <dbReference type="SAM" id="Phobius"/>
    </source>
</evidence>
<dbReference type="STRING" id="408074.SAMN05660909_04181"/>
<dbReference type="InterPro" id="IPR022764">
    <property type="entry name" value="Peptidase_S54_rhomboid_dom"/>
</dbReference>
<evidence type="ECO:0000313" key="9">
    <source>
        <dbReference type="EMBL" id="SEA92401.1"/>
    </source>
</evidence>
<evidence type="ECO:0000256" key="4">
    <source>
        <dbReference type="ARBA" id="ARBA00022692"/>
    </source>
</evidence>
<dbReference type="GO" id="GO:0004252">
    <property type="term" value="F:serine-type endopeptidase activity"/>
    <property type="evidence" value="ECO:0007669"/>
    <property type="project" value="InterPro"/>
</dbReference>
<dbReference type="AlphaFoldDB" id="A0A1H4F5B4"/>
<dbReference type="GO" id="GO:0006508">
    <property type="term" value="P:proteolysis"/>
    <property type="evidence" value="ECO:0007669"/>
    <property type="project" value="UniProtKB-KW"/>
</dbReference>
<name>A0A1H4F5B4_9BACT</name>
<protein>
    <submittedName>
        <fullName evidence="9">Membrane associated serine protease, rhomboid family</fullName>
    </submittedName>
</protein>
<dbReference type="SUPFAM" id="SSF144091">
    <property type="entry name" value="Rhomboid-like"/>
    <property type="match status" value="1"/>
</dbReference>
<reference evidence="10" key="1">
    <citation type="submission" date="2016-10" db="EMBL/GenBank/DDBJ databases">
        <authorList>
            <person name="Varghese N."/>
            <person name="Submissions S."/>
        </authorList>
    </citation>
    <scope>NUCLEOTIDE SEQUENCE [LARGE SCALE GENOMIC DNA]</scope>
    <source>
        <strain evidence="10">DSM 23920</strain>
    </source>
</reference>
<keyword evidence="9" id="KW-0378">Hydrolase</keyword>
<keyword evidence="10" id="KW-1185">Reference proteome</keyword>
<keyword evidence="4 7" id="KW-0812">Transmembrane</keyword>
<feature type="transmembrane region" description="Helical" evidence="7">
    <location>
        <begin position="138"/>
        <end position="162"/>
    </location>
</feature>
<feature type="transmembrane region" description="Helical" evidence="7">
    <location>
        <begin position="6"/>
        <end position="23"/>
    </location>
</feature>
<feature type="transmembrane region" description="Helical" evidence="7">
    <location>
        <begin position="113"/>
        <end position="132"/>
    </location>
</feature>
<dbReference type="PANTHER" id="PTHR43066:SF26">
    <property type="entry name" value="RHOMBOID PROTEASE GLPG"/>
    <property type="match status" value="1"/>
</dbReference>
<feature type="domain" description="Peptidase S54 rhomboid" evidence="8">
    <location>
        <begin position="42"/>
        <end position="189"/>
    </location>
</feature>
<dbReference type="Proteomes" id="UP000199656">
    <property type="component" value="Unassembled WGS sequence"/>
</dbReference>
<evidence type="ECO:0000256" key="3">
    <source>
        <dbReference type="ARBA" id="ARBA00022519"/>
    </source>
</evidence>
<feature type="transmembrane region" description="Helical" evidence="7">
    <location>
        <begin position="174"/>
        <end position="191"/>
    </location>
</feature>
<accession>A0A1H4F5B4</accession>
<comment type="subcellular location">
    <subcellularLocation>
        <location evidence="1">Membrane</location>
        <topology evidence="1">Multi-pass membrane protein</topology>
    </subcellularLocation>
</comment>
<evidence type="ECO:0000256" key="2">
    <source>
        <dbReference type="ARBA" id="ARBA00022475"/>
    </source>
</evidence>
<keyword evidence="5 7" id="KW-1133">Transmembrane helix</keyword>
<gene>
    <name evidence="9" type="ORF">SAMN05660909_04181</name>
</gene>
<keyword evidence="6 7" id="KW-0472">Membrane</keyword>
<evidence type="ECO:0000313" key="10">
    <source>
        <dbReference type="Proteomes" id="UP000199656"/>
    </source>
</evidence>
<dbReference type="Gene3D" id="1.20.1540.10">
    <property type="entry name" value="Rhomboid-like"/>
    <property type="match status" value="1"/>
</dbReference>
<dbReference type="OrthoDB" id="9807874at2"/>
<dbReference type="PANTHER" id="PTHR43066">
    <property type="entry name" value="RHOMBOID-RELATED PROTEIN"/>
    <property type="match status" value="1"/>
</dbReference>
<feature type="transmembrane region" description="Helical" evidence="7">
    <location>
        <begin position="77"/>
        <end position="101"/>
    </location>
</feature>
<evidence type="ECO:0000256" key="5">
    <source>
        <dbReference type="ARBA" id="ARBA00022989"/>
    </source>
</evidence>
<dbReference type="Pfam" id="PF01694">
    <property type="entry name" value="Rhomboid"/>
    <property type="match status" value="1"/>
</dbReference>
<keyword evidence="3" id="KW-0997">Cell inner membrane</keyword>
<evidence type="ECO:0000256" key="6">
    <source>
        <dbReference type="ARBA" id="ARBA00023136"/>
    </source>
</evidence>
<dbReference type="InterPro" id="IPR035952">
    <property type="entry name" value="Rhomboid-like_sf"/>
</dbReference>
<evidence type="ECO:0000259" key="8">
    <source>
        <dbReference type="Pfam" id="PF01694"/>
    </source>
</evidence>
<organism evidence="9 10">
    <name type="scientific">Chitinophaga terrae</name>
    <name type="common">ex Kim and Jung 2007</name>
    <dbReference type="NCBI Taxonomy" id="408074"/>
    <lineage>
        <taxon>Bacteria</taxon>
        <taxon>Pseudomonadati</taxon>
        <taxon>Bacteroidota</taxon>
        <taxon>Chitinophagia</taxon>
        <taxon>Chitinophagales</taxon>
        <taxon>Chitinophagaceae</taxon>
        <taxon>Chitinophaga</taxon>
    </lineage>
</organism>
<feature type="transmembrane region" description="Helical" evidence="7">
    <location>
        <begin position="44"/>
        <end position="71"/>
    </location>
</feature>
<keyword evidence="2" id="KW-1003">Cell membrane</keyword>
<dbReference type="GO" id="GO:0016020">
    <property type="term" value="C:membrane"/>
    <property type="evidence" value="ECO:0007669"/>
    <property type="project" value="UniProtKB-SubCell"/>
</dbReference>
<evidence type="ECO:0000256" key="1">
    <source>
        <dbReference type="ARBA" id="ARBA00004141"/>
    </source>
</evidence>
<keyword evidence="9" id="KW-0645">Protease</keyword>
<dbReference type="EMBL" id="FNRL01000022">
    <property type="protein sequence ID" value="SEA92401.1"/>
    <property type="molecule type" value="Genomic_DNA"/>
</dbReference>